<evidence type="ECO:0000313" key="9">
    <source>
        <dbReference type="EMBL" id="NYT35389.1"/>
    </source>
</evidence>
<evidence type="ECO:0000256" key="4">
    <source>
        <dbReference type="ARBA" id="ARBA00022989"/>
    </source>
</evidence>
<dbReference type="Gene3D" id="1.20.120.80">
    <property type="entry name" value="Cytochrome c oxidase, subunit III, four-helix bundle"/>
    <property type="match status" value="1"/>
</dbReference>
<gene>
    <name evidence="9" type="ORF">H0A68_00755</name>
</gene>
<feature type="domain" description="Heme-copper oxidase subunit III family profile" evidence="8">
    <location>
        <begin position="17"/>
        <end position="207"/>
    </location>
</feature>
<keyword evidence="5 7" id="KW-0472">Membrane</keyword>
<keyword evidence="4 7" id="KW-1133">Transmembrane helix</keyword>
<dbReference type="Pfam" id="PF00510">
    <property type="entry name" value="COX3"/>
    <property type="match status" value="1"/>
</dbReference>
<evidence type="ECO:0000256" key="5">
    <source>
        <dbReference type="ARBA" id="ARBA00023136"/>
    </source>
</evidence>
<dbReference type="SUPFAM" id="SSF81452">
    <property type="entry name" value="Cytochrome c oxidase subunit III-like"/>
    <property type="match status" value="1"/>
</dbReference>
<evidence type="ECO:0000313" key="10">
    <source>
        <dbReference type="Proteomes" id="UP000580517"/>
    </source>
</evidence>
<comment type="similarity">
    <text evidence="2 6">Belongs to the cytochrome c oxidase subunit 3 family.</text>
</comment>
<dbReference type="InterPro" id="IPR024791">
    <property type="entry name" value="Cyt_c/ubiquinol_Oxase_su3"/>
</dbReference>
<name>A0A853F5Y0_9BURK</name>
<organism evidence="9 10">
    <name type="scientific">Allopusillimonas soli</name>
    <dbReference type="NCBI Taxonomy" id="659016"/>
    <lineage>
        <taxon>Bacteria</taxon>
        <taxon>Pseudomonadati</taxon>
        <taxon>Pseudomonadota</taxon>
        <taxon>Betaproteobacteria</taxon>
        <taxon>Burkholderiales</taxon>
        <taxon>Alcaligenaceae</taxon>
        <taxon>Allopusillimonas</taxon>
    </lineage>
</organism>
<accession>A0A853F5Y0</accession>
<evidence type="ECO:0000259" key="8">
    <source>
        <dbReference type="PROSITE" id="PS50253"/>
    </source>
</evidence>
<feature type="transmembrane region" description="Helical" evidence="7">
    <location>
        <begin position="186"/>
        <end position="206"/>
    </location>
</feature>
<dbReference type="GO" id="GO:0019646">
    <property type="term" value="P:aerobic electron transport chain"/>
    <property type="evidence" value="ECO:0007669"/>
    <property type="project" value="InterPro"/>
</dbReference>
<reference evidence="9 10" key="1">
    <citation type="submission" date="2020-07" db="EMBL/GenBank/DDBJ databases">
        <title>Taxonomic revisions and descriptions of new bacterial species based on genomic comparisons in the high-G+C-content subgroup of the family Alcaligenaceae.</title>
        <authorList>
            <person name="Szabo A."/>
            <person name="Felfoldi T."/>
        </authorList>
    </citation>
    <scope>NUCLEOTIDE SEQUENCE [LARGE SCALE GENOMIC DNA]</scope>
    <source>
        <strain evidence="9 10">DSM 25264</strain>
    </source>
</reference>
<feature type="transmembrane region" description="Helical" evidence="7">
    <location>
        <begin position="21"/>
        <end position="41"/>
    </location>
</feature>
<sequence>MSAASEFARATHDTRARMGMWVFLASEIMFFGPVFFAYVYGRHTWTQAFEAASRSTDLVCGTLNTALLLTSSACVAAALLLAERNARTQARRALDCVIVLGAAFLLIKSYEYGQDWHEHLVPGPHFHVDQATDQAAAQLFYFIYFFATLLHALHMIIGLALMLYCRCHLKHDSGHTAVRRLEICGLYWHFVDIVWIFLFPALYLAGRAS</sequence>
<evidence type="ECO:0000256" key="6">
    <source>
        <dbReference type="RuleBase" id="RU003376"/>
    </source>
</evidence>
<keyword evidence="10" id="KW-1185">Reference proteome</keyword>
<feature type="transmembrane region" description="Helical" evidence="7">
    <location>
        <begin position="141"/>
        <end position="165"/>
    </location>
</feature>
<evidence type="ECO:0000256" key="2">
    <source>
        <dbReference type="ARBA" id="ARBA00010581"/>
    </source>
</evidence>
<proteinExistence type="inferred from homology"/>
<comment type="caution">
    <text evidence="9">The sequence shown here is derived from an EMBL/GenBank/DDBJ whole genome shotgun (WGS) entry which is preliminary data.</text>
</comment>
<dbReference type="Proteomes" id="UP000580517">
    <property type="component" value="Unassembled WGS sequence"/>
</dbReference>
<protein>
    <submittedName>
        <fullName evidence="9">Cytochrome c oxidase subunit 3</fullName>
    </submittedName>
</protein>
<dbReference type="PANTHER" id="PTHR11403:SF6">
    <property type="entry name" value="NITRIC OXIDE REDUCTASE SUBUNIT E"/>
    <property type="match status" value="1"/>
</dbReference>
<feature type="transmembrane region" description="Helical" evidence="7">
    <location>
        <begin position="61"/>
        <end position="81"/>
    </location>
</feature>
<dbReference type="PROSITE" id="PS50253">
    <property type="entry name" value="COX3"/>
    <property type="match status" value="1"/>
</dbReference>
<dbReference type="InterPro" id="IPR000298">
    <property type="entry name" value="Cyt_c_oxidase-like_su3"/>
</dbReference>
<dbReference type="AlphaFoldDB" id="A0A853F5Y0"/>
<dbReference type="EMBL" id="JACCEW010000001">
    <property type="protein sequence ID" value="NYT35389.1"/>
    <property type="molecule type" value="Genomic_DNA"/>
</dbReference>
<dbReference type="RefSeq" id="WP_129967268.1">
    <property type="nucleotide sequence ID" value="NZ_JACCEW010000001.1"/>
</dbReference>
<dbReference type="OrthoDB" id="9810850at2"/>
<evidence type="ECO:0000256" key="7">
    <source>
        <dbReference type="SAM" id="Phobius"/>
    </source>
</evidence>
<keyword evidence="3 6" id="KW-0812">Transmembrane</keyword>
<comment type="subcellular location">
    <subcellularLocation>
        <location evidence="6">Cell membrane</location>
        <topology evidence="6">Multi-pass membrane protein</topology>
    </subcellularLocation>
    <subcellularLocation>
        <location evidence="1">Membrane</location>
        <topology evidence="1">Multi-pass membrane protein</topology>
    </subcellularLocation>
</comment>
<evidence type="ECO:0000256" key="1">
    <source>
        <dbReference type="ARBA" id="ARBA00004141"/>
    </source>
</evidence>
<dbReference type="GO" id="GO:0005886">
    <property type="term" value="C:plasma membrane"/>
    <property type="evidence" value="ECO:0007669"/>
    <property type="project" value="UniProtKB-SubCell"/>
</dbReference>
<dbReference type="GO" id="GO:0004129">
    <property type="term" value="F:cytochrome-c oxidase activity"/>
    <property type="evidence" value="ECO:0007669"/>
    <property type="project" value="InterPro"/>
</dbReference>
<evidence type="ECO:0000256" key="3">
    <source>
        <dbReference type="ARBA" id="ARBA00022692"/>
    </source>
</evidence>
<dbReference type="InterPro" id="IPR035973">
    <property type="entry name" value="Cyt_c_oxidase_su3-like_sf"/>
</dbReference>
<dbReference type="InterPro" id="IPR013833">
    <property type="entry name" value="Cyt_c_oxidase_su3_a-hlx"/>
</dbReference>
<dbReference type="PANTHER" id="PTHR11403">
    <property type="entry name" value="CYTOCHROME C OXIDASE SUBUNIT III"/>
    <property type="match status" value="1"/>
</dbReference>